<dbReference type="Pfam" id="PF00717">
    <property type="entry name" value="Peptidase_S24"/>
    <property type="match status" value="1"/>
</dbReference>
<evidence type="ECO:0000259" key="1">
    <source>
        <dbReference type="Pfam" id="PF00717"/>
    </source>
</evidence>
<keyword evidence="3" id="KW-1185">Reference proteome</keyword>
<gene>
    <name evidence="2" type="ORF">TBH_C0767</name>
</gene>
<dbReference type="KEGG" id="tbn:TBH_C0767"/>
<evidence type="ECO:0000313" key="3">
    <source>
        <dbReference type="Proteomes" id="UP000031631"/>
    </source>
</evidence>
<sequence length="134" mass="15428">MKMLPSKTLENLKAFSGETLHIRIKGHCMAPMLEDGQKVEVKRARSYRAGDILVFADNRGNLIAHRMLGSFRRAGERRYLTRADNSRNPDASISREQILGKLSQHVSPRQRLHCRTGFVVYAATWLWKRGIRRP</sequence>
<dbReference type="InterPro" id="IPR036286">
    <property type="entry name" value="LexA/Signal_pep-like_sf"/>
</dbReference>
<dbReference type="SUPFAM" id="SSF51306">
    <property type="entry name" value="LexA/Signal peptidase"/>
    <property type="match status" value="1"/>
</dbReference>
<accession>A0A7U6JGM2</accession>
<dbReference type="EMBL" id="AP012273">
    <property type="protein sequence ID" value="BAO43704.1"/>
    <property type="molecule type" value="Genomic_DNA"/>
</dbReference>
<dbReference type="InterPro" id="IPR039418">
    <property type="entry name" value="LexA-like"/>
</dbReference>
<dbReference type="Gene3D" id="2.10.109.10">
    <property type="entry name" value="Umud Fragment, subunit A"/>
    <property type="match status" value="1"/>
</dbReference>
<feature type="domain" description="Peptidase S24/S26A/S26B/S26C" evidence="1">
    <location>
        <begin position="16"/>
        <end position="101"/>
    </location>
</feature>
<organism evidence="2 3">
    <name type="scientific">Thiolapillus brandeum</name>
    <dbReference type="NCBI Taxonomy" id="1076588"/>
    <lineage>
        <taxon>Bacteria</taxon>
        <taxon>Pseudomonadati</taxon>
        <taxon>Pseudomonadota</taxon>
        <taxon>Gammaproteobacteria</taxon>
        <taxon>Chromatiales</taxon>
        <taxon>Sedimenticolaceae</taxon>
        <taxon>Thiolapillus</taxon>
    </lineage>
</organism>
<dbReference type="OrthoDB" id="1467636at2"/>
<evidence type="ECO:0000313" key="2">
    <source>
        <dbReference type="EMBL" id="BAO43704.1"/>
    </source>
</evidence>
<proteinExistence type="predicted"/>
<dbReference type="Proteomes" id="UP000031631">
    <property type="component" value="Chromosome"/>
</dbReference>
<name>A0A7U6JGM2_9GAMM</name>
<dbReference type="InterPro" id="IPR015927">
    <property type="entry name" value="Peptidase_S24_S26A/B/C"/>
</dbReference>
<reference evidence="2 3" key="1">
    <citation type="journal article" date="2014" name="PLoS ONE">
        <title>Physiological and genomic features of a novel sulfur-oxidizing gammaproteobacterium belonging to a previously uncultivated symbiotic lineage isolated from a hydrothermal vent.</title>
        <authorList>
            <person name="Nunoura T."/>
            <person name="Takaki Y."/>
            <person name="Kazama H."/>
            <person name="Kakuta J."/>
            <person name="Shimamura S."/>
            <person name="Makita H."/>
            <person name="Hirai M."/>
            <person name="Miyazaki M."/>
            <person name="Takai K."/>
        </authorList>
    </citation>
    <scope>NUCLEOTIDE SEQUENCE [LARGE SCALE GENOMIC DNA]</scope>
    <source>
        <strain evidence="2 3">Hiromi1</strain>
    </source>
</reference>
<dbReference type="AlphaFoldDB" id="A0A7U6JGM2"/>
<dbReference type="CDD" id="cd06529">
    <property type="entry name" value="S24_LexA-like"/>
    <property type="match status" value="1"/>
</dbReference>
<dbReference type="RefSeq" id="WP_082030566.1">
    <property type="nucleotide sequence ID" value="NZ_AP012273.1"/>
</dbReference>
<protein>
    <recommendedName>
        <fullName evidence="1">Peptidase S24/S26A/S26B/S26C domain-containing protein</fullName>
    </recommendedName>
</protein>